<protein>
    <submittedName>
        <fullName evidence="1">Uncharacterized protein</fullName>
    </submittedName>
</protein>
<dbReference type="Proteomes" id="UP000538666">
    <property type="component" value="Unassembled WGS sequence"/>
</dbReference>
<dbReference type="OrthoDB" id="8365235at2"/>
<proteinExistence type="predicted"/>
<evidence type="ECO:0000313" key="1">
    <source>
        <dbReference type="EMBL" id="MBB6146831.1"/>
    </source>
</evidence>
<reference evidence="1 2" key="1">
    <citation type="submission" date="2020-08" db="EMBL/GenBank/DDBJ databases">
        <title>Genomic Encyclopedia of Type Strains, Phase IV (KMG-IV): sequencing the most valuable type-strain genomes for metagenomic binning, comparative biology and taxonomic classification.</title>
        <authorList>
            <person name="Goeker M."/>
        </authorList>
    </citation>
    <scope>NUCLEOTIDE SEQUENCE [LARGE SCALE GENOMIC DNA]</scope>
    <source>
        <strain evidence="1 2">DSM 103733</strain>
    </source>
</reference>
<gene>
    <name evidence="1" type="ORF">HNQ77_004812</name>
</gene>
<dbReference type="AlphaFoldDB" id="A0A841K6R9"/>
<evidence type="ECO:0000313" key="2">
    <source>
        <dbReference type="Proteomes" id="UP000538666"/>
    </source>
</evidence>
<keyword evidence="2" id="KW-1185">Reference proteome</keyword>
<sequence>MEPFPDGLTELRRVLSLREIMALIEKTARWVSPETFKLLPIWFPEHARRGLFYKGKWSEPQMNTSRATGQSVHKTEGNIHANKALTLALGLRKNLRKNWSCCHIWGVDDASYQLSNLVIQDHAFFSCVGNMVLLPTPLKAFTDTMPEVKALLRICAFNLYGWQCDHEHLSATNEALSKWTDWEAYPESWPMKQGEGVPLGVVELNATIRTSADKRLAAIRHDLEHAGEFYPREKVLAALEYWKVEL</sequence>
<name>A0A841K6R9_9BACT</name>
<organism evidence="1 2">
    <name type="scientific">Silvibacterium bohemicum</name>
    <dbReference type="NCBI Taxonomy" id="1577686"/>
    <lineage>
        <taxon>Bacteria</taxon>
        <taxon>Pseudomonadati</taxon>
        <taxon>Acidobacteriota</taxon>
        <taxon>Terriglobia</taxon>
        <taxon>Terriglobales</taxon>
        <taxon>Acidobacteriaceae</taxon>
        <taxon>Silvibacterium</taxon>
    </lineage>
</organism>
<dbReference type="RefSeq" id="WP_050061411.1">
    <property type="nucleotide sequence ID" value="NZ_JACHEK010000011.1"/>
</dbReference>
<comment type="caution">
    <text evidence="1">The sequence shown here is derived from an EMBL/GenBank/DDBJ whole genome shotgun (WGS) entry which is preliminary data.</text>
</comment>
<dbReference type="EMBL" id="JACHEK010000011">
    <property type="protein sequence ID" value="MBB6146831.1"/>
    <property type="molecule type" value="Genomic_DNA"/>
</dbReference>
<accession>A0A841K6R9</accession>